<name>A0ACC2WW05_9TREE</name>
<protein>
    <submittedName>
        <fullName evidence="1">Uncharacterized protein</fullName>
    </submittedName>
</protein>
<gene>
    <name evidence="1" type="ORF">QFC24_007030</name>
</gene>
<evidence type="ECO:0000313" key="2">
    <source>
        <dbReference type="Proteomes" id="UP001234202"/>
    </source>
</evidence>
<reference evidence="1" key="1">
    <citation type="submission" date="2023-04" db="EMBL/GenBank/DDBJ databases">
        <title>Draft Genome sequencing of Naganishia species isolated from polar environments using Oxford Nanopore Technology.</title>
        <authorList>
            <person name="Leo P."/>
            <person name="Venkateswaran K."/>
        </authorList>
    </citation>
    <scope>NUCLEOTIDE SEQUENCE</scope>
    <source>
        <strain evidence="1">DBVPG 5303</strain>
    </source>
</reference>
<organism evidence="1 2">
    <name type="scientific">Naganishia onofrii</name>
    <dbReference type="NCBI Taxonomy" id="1851511"/>
    <lineage>
        <taxon>Eukaryota</taxon>
        <taxon>Fungi</taxon>
        <taxon>Dikarya</taxon>
        <taxon>Basidiomycota</taxon>
        <taxon>Agaricomycotina</taxon>
        <taxon>Tremellomycetes</taxon>
        <taxon>Filobasidiales</taxon>
        <taxon>Filobasidiaceae</taxon>
        <taxon>Naganishia</taxon>
    </lineage>
</organism>
<accession>A0ACC2WW05</accession>
<dbReference type="Proteomes" id="UP001234202">
    <property type="component" value="Unassembled WGS sequence"/>
</dbReference>
<comment type="caution">
    <text evidence="1">The sequence shown here is derived from an EMBL/GenBank/DDBJ whole genome shotgun (WGS) entry which is preliminary data.</text>
</comment>
<sequence>MNPLMKNKVDVATMNEQEKQLFQKYGKLPKKNVLTSMQKERKYFDSGDYAMHKAGVSSAEATVGSAIATPERLPHAQPPSLSSSPTNSSSMPYAHHHASSSSASAAPSGHVLSPSNSFSVSQPPAVGFSIPGASSDSSTATAAPSAAKSPPRMASFSAQGGLSPTAGIGSGLNARRPSVGVGVASIPIPGVPVGGSVGGFDTYVLATAPSLRVLYHPALIPLYVIRSRISPPVTFSPLANAVPPSSFPIQSSHTGNPSTASGTGGQAISNVVPVGTACGAGGGHHHSASSFGHSASPVKPSHLKRGFDGEGVDEMAVED</sequence>
<evidence type="ECO:0000313" key="1">
    <source>
        <dbReference type="EMBL" id="KAJ9115321.1"/>
    </source>
</evidence>
<dbReference type="EMBL" id="JASBWV010000046">
    <property type="protein sequence ID" value="KAJ9115321.1"/>
    <property type="molecule type" value="Genomic_DNA"/>
</dbReference>
<keyword evidence="2" id="KW-1185">Reference proteome</keyword>
<proteinExistence type="predicted"/>